<organism evidence="2 3">
    <name type="scientific">Salisediminibacterium halotolerans</name>
    <dbReference type="NCBI Taxonomy" id="517425"/>
    <lineage>
        <taxon>Bacteria</taxon>
        <taxon>Bacillati</taxon>
        <taxon>Bacillota</taxon>
        <taxon>Bacilli</taxon>
        <taxon>Bacillales</taxon>
        <taxon>Bacillaceae</taxon>
        <taxon>Salisediminibacterium</taxon>
    </lineage>
</organism>
<dbReference type="STRING" id="1464123.SAMN05444126_101173"/>
<gene>
    <name evidence="2" type="ORF">SAMN05444126_101173</name>
</gene>
<comment type="caution">
    <text evidence="2">The sequence shown here is derived from an EMBL/GenBank/DDBJ whole genome shotgun (WGS) entry which is preliminary data.</text>
</comment>
<keyword evidence="1" id="KW-0472">Membrane</keyword>
<sequence length="29" mass="3471">MPRRFRKLIVYMMIIVMFFGTVLAGVSMY</sequence>
<evidence type="ECO:0000256" key="1">
    <source>
        <dbReference type="SAM" id="Phobius"/>
    </source>
</evidence>
<keyword evidence="1" id="KW-1133">Transmembrane helix</keyword>
<proteinExistence type="predicted"/>
<protein>
    <recommendedName>
        <fullName evidence="4">Stressosome-associated protein Prli42</fullName>
    </recommendedName>
</protein>
<evidence type="ECO:0000313" key="2">
    <source>
        <dbReference type="EMBL" id="SER46317.1"/>
    </source>
</evidence>
<keyword evidence="1" id="KW-0812">Transmembrane</keyword>
<keyword evidence="3" id="KW-1185">Reference proteome</keyword>
<dbReference type="InterPro" id="IPR049722">
    <property type="entry name" value="Prli42-like"/>
</dbReference>
<dbReference type="AlphaFoldDB" id="A0A1H9PDR5"/>
<name>A0A1H9PDR5_9BACI</name>
<dbReference type="EMBL" id="FOGV01000001">
    <property type="protein sequence ID" value="SER46317.1"/>
    <property type="molecule type" value="Genomic_DNA"/>
</dbReference>
<dbReference type="Proteomes" id="UP000199318">
    <property type="component" value="Unassembled WGS sequence"/>
</dbReference>
<dbReference type="NCBIfam" id="NF033880">
    <property type="entry name" value="Prli42"/>
    <property type="match status" value="1"/>
</dbReference>
<feature type="transmembrane region" description="Helical" evidence="1">
    <location>
        <begin position="9"/>
        <end position="28"/>
    </location>
</feature>
<evidence type="ECO:0000313" key="3">
    <source>
        <dbReference type="Proteomes" id="UP000199318"/>
    </source>
</evidence>
<dbReference type="RefSeq" id="WP_154718739.1">
    <property type="nucleotide sequence ID" value="NZ_BJVE01000048.1"/>
</dbReference>
<evidence type="ECO:0008006" key="4">
    <source>
        <dbReference type="Google" id="ProtNLM"/>
    </source>
</evidence>
<reference evidence="3" key="1">
    <citation type="submission" date="2016-10" db="EMBL/GenBank/DDBJ databases">
        <authorList>
            <person name="de Groot N.N."/>
        </authorList>
    </citation>
    <scope>NUCLEOTIDE SEQUENCE [LARGE SCALE GENOMIC DNA]</scope>
    <source>
        <strain evidence="3">10nlg</strain>
    </source>
</reference>
<accession>A0A1H9PDR5</accession>